<dbReference type="InterPro" id="IPR036291">
    <property type="entry name" value="NAD(P)-bd_dom_sf"/>
</dbReference>
<evidence type="ECO:0000256" key="3">
    <source>
        <dbReference type="ARBA" id="ARBA00023027"/>
    </source>
</evidence>
<dbReference type="EMBL" id="OOIQ01000003">
    <property type="protein sequence ID" value="SPO44448.1"/>
    <property type="molecule type" value="Genomic_DNA"/>
</dbReference>
<name>A0A5C3FJC4_PSEA2</name>
<dbReference type="Proteomes" id="UP000325008">
    <property type="component" value="Unassembled WGS sequence"/>
</dbReference>
<organism evidence="7 8">
    <name type="scientific">Pseudozyma antarctica</name>
    <name type="common">Yeast</name>
    <name type="synonym">Candida antarctica</name>
    <dbReference type="NCBI Taxonomy" id="84753"/>
    <lineage>
        <taxon>Eukaryota</taxon>
        <taxon>Fungi</taxon>
        <taxon>Dikarya</taxon>
        <taxon>Basidiomycota</taxon>
        <taxon>Ustilaginomycotina</taxon>
        <taxon>Ustilaginomycetes</taxon>
        <taxon>Ustilaginales</taxon>
        <taxon>Ustilaginaceae</taxon>
        <taxon>Moesziomyces</taxon>
    </lineage>
</organism>
<evidence type="ECO:0000313" key="8">
    <source>
        <dbReference type="Proteomes" id="UP000325008"/>
    </source>
</evidence>
<dbReference type="InterPro" id="IPR008927">
    <property type="entry name" value="6-PGluconate_DH-like_C_sf"/>
</dbReference>
<dbReference type="InterPro" id="IPR006115">
    <property type="entry name" value="6PGDH_NADP-bd"/>
</dbReference>
<proteinExistence type="inferred from homology"/>
<evidence type="ECO:0000259" key="5">
    <source>
        <dbReference type="Pfam" id="PF03446"/>
    </source>
</evidence>
<evidence type="ECO:0008006" key="9">
    <source>
        <dbReference type="Google" id="ProtNLM"/>
    </source>
</evidence>
<dbReference type="Pfam" id="PF03446">
    <property type="entry name" value="NAD_binding_2"/>
    <property type="match status" value="1"/>
</dbReference>
<dbReference type="PANTHER" id="PTHR43060:SF15">
    <property type="entry name" value="3-HYDROXYISOBUTYRATE DEHYDROGENASE-LIKE 1, MITOCHONDRIAL-RELATED"/>
    <property type="match status" value="1"/>
</dbReference>
<comment type="caution">
    <text evidence="7">The sequence shown here is derived from an EMBL/GenBank/DDBJ whole genome shotgun (WGS) entry which is preliminary data.</text>
</comment>
<gene>
    <name evidence="7" type="ORF">PSANT_02133</name>
</gene>
<dbReference type="InterPro" id="IPR015815">
    <property type="entry name" value="HIBADH-related"/>
</dbReference>
<dbReference type="InterPro" id="IPR002204">
    <property type="entry name" value="3-OH-isobutyrate_DH-rel_CS"/>
</dbReference>
<dbReference type="AlphaFoldDB" id="A0A5C3FJC4"/>
<evidence type="ECO:0000256" key="1">
    <source>
        <dbReference type="ARBA" id="ARBA00009080"/>
    </source>
</evidence>
<sequence length="310" mass="31919">MSNAKGTVGFIGLGSMGKPMAVNVAKAGFGVKAFDLRAEAVEAFVQASASHGGAGATSALDAATGADFLVLMVVNDSQARSILFDRETPESKTPLEALNPSASVILMATCSPGAVVALEKDMLAVRADVALVDAPVSGGVSGSTNGTLTIMVGCAPAAYERSQPVLSAMGDKLYHMGNDVGKGNSMKAINQVLCGIHVAAAAEALALATKLGVDRGTALEIVSNSAASSWMLRDRGPRMLQEEPEIHSMTQIFVKDLAIVAEAGRQYGAALPLSVAAQQMFVAADARGQRHMDDSSVIRCYEALNGPIPK</sequence>
<comment type="similarity">
    <text evidence="1">Belongs to the HIBADH-related family.</text>
</comment>
<feature type="active site" evidence="4">
    <location>
        <position position="187"/>
    </location>
</feature>
<accession>A0A5C3FJC4</accession>
<feature type="domain" description="3-hydroxyisobutyrate dehydrogenase-like NAD-binding" evidence="6">
    <location>
        <begin position="181"/>
        <end position="301"/>
    </location>
</feature>
<dbReference type="InterPro" id="IPR013328">
    <property type="entry name" value="6PGD_dom2"/>
</dbReference>
<evidence type="ECO:0000259" key="6">
    <source>
        <dbReference type="Pfam" id="PF14833"/>
    </source>
</evidence>
<dbReference type="GO" id="GO:0051287">
    <property type="term" value="F:NAD binding"/>
    <property type="evidence" value="ECO:0007669"/>
    <property type="project" value="InterPro"/>
</dbReference>
<evidence type="ECO:0000313" key="7">
    <source>
        <dbReference type="EMBL" id="SPO44448.1"/>
    </source>
</evidence>
<dbReference type="InterPro" id="IPR029154">
    <property type="entry name" value="HIBADH-like_NADP-bd"/>
</dbReference>
<dbReference type="SUPFAM" id="SSF51735">
    <property type="entry name" value="NAD(P)-binding Rossmann-fold domains"/>
    <property type="match status" value="1"/>
</dbReference>
<dbReference type="GO" id="GO:0016491">
    <property type="term" value="F:oxidoreductase activity"/>
    <property type="evidence" value="ECO:0007669"/>
    <property type="project" value="UniProtKB-KW"/>
</dbReference>
<keyword evidence="3" id="KW-0520">NAD</keyword>
<evidence type="ECO:0000256" key="4">
    <source>
        <dbReference type="PIRSR" id="PIRSR000103-1"/>
    </source>
</evidence>
<protein>
    <recommendedName>
        <fullName evidence="9">3-hydroxyisobutyrate dehydrogenase</fullName>
    </recommendedName>
</protein>
<dbReference type="OrthoDB" id="435038at2759"/>
<dbReference type="PROSITE" id="PS00895">
    <property type="entry name" value="3_HYDROXYISOBUT_DH"/>
    <property type="match status" value="1"/>
</dbReference>
<keyword evidence="2" id="KW-0560">Oxidoreductase</keyword>
<dbReference type="SUPFAM" id="SSF48179">
    <property type="entry name" value="6-phosphogluconate dehydrogenase C-terminal domain-like"/>
    <property type="match status" value="1"/>
</dbReference>
<dbReference type="Gene3D" id="1.10.1040.10">
    <property type="entry name" value="N-(1-d-carboxylethyl)-l-norvaline Dehydrogenase, domain 2"/>
    <property type="match status" value="1"/>
</dbReference>
<dbReference type="Gene3D" id="3.40.50.720">
    <property type="entry name" value="NAD(P)-binding Rossmann-like Domain"/>
    <property type="match status" value="1"/>
</dbReference>
<dbReference type="Pfam" id="PF14833">
    <property type="entry name" value="NAD_binding_11"/>
    <property type="match status" value="1"/>
</dbReference>
<dbReference type="PANTHER" id="PTHR43060">
    <property type="entry name" value="3-HYDROXYISOBUTYRATE DEHYDROGENASE-LIKE 1, MITOCHONDRIAL-RELATED"/>
    <property type="match status" value="1"/>
</dbReference>
<feature type="domain" description="6-phosphogluconate dehydrogenase NADP-binding" evidence="5">
    <location>
        <begin position="7"/>
        <end position="177"/>
    </location>
</feature>
<evidence type="ECO:0000256" key="2">
    <source>
        <dbReference type="ARBA" id="ARBA00023002"/>
    </source>
</evidence>
<keyword evidence="8" id="KW-1185">Reference proteome</keyword>
<dbReference type="PIRSF" id="PIRSF000103">
    <property type="entry name" value="HIBADH"/>
    <property type="match status" value="1"/>
</dbReference>
<reference evidence="7" key="1">
    <citation type="submission" date="2018-03" db="EMBL/GenBank/DDBJ databases">
        <authorList>
            <person name="Guldener U."/>
        </authorList>
    </citation>
    <scope>NUCLEOTIDE SEQUENCE [LARGE SCALE GENOMIC DNA]</scope>
    <source>
        <strain evidence="7">ATCC34888</strain>
    </source>
</reference>
<dbReference type="GO" id="GO:0050661">
    <property type="term" value="F:NADP binding"/>
    <property type="evidence" value="ECO:0007669"/>
    <property type="project" value="InterPro"/>
</dbReference>